<gene>
    <name evidence="6" type="ORF">GCM10023198_10340</name>
</gene>
<comment type="caution">
    <text evidence="6">The sequence shown here is derived from an EMBL/GenBank/DDBJ whole genome shotgun (WGS) entry which is preliminary data.</text>
</comment>
<dbReference type="Pfam" id="PF17754">
    <property type="entry name" value="TetR_C_14"/>
    <property type="match status" value="1"/>
</dbReference>
<dbReference type="PRINTS" id="PR00455">
    <property type="entry name" value="HTHTETR"/>
</dbReference>
<dbReference type="SUPFAM" id="SSF46689">
    <property type="entry name" value="Homeodomain-like"/>
    <property type="match status" value="1"/>
</dbReference>
<sequence length="198" mass="21343">MDSTPVTPSLRERTRRAVHAEITDTALRLFAEQGFEATTVDQIAAAAGISRRSFFHYFGSKEDVVLGDLEALGLRVRDALEARPAAETAWEALRAALKTLQGPDTDAVTELQIAGMYADAPSLRAKHLEKHLRWQELFAPEIERRLGIAPGATADPRARAVIAAALACLDIAVEAWRESGGTADPVDLFDAAVAAVRA</sequence>
<proteinExistence type="predicted"/>
<dbReference type="EMBL" id="BAABHM010000006">
    <property type="protein sequence ID" value="GAA4692940.1"/>
    <property type="molecule type" value="Genomic_DNA"/>
</dbReference>
<feature type="domain" description="HTH tetR-type" evidence="5">
    <location>
        <begin position="16"/>
        <end position="76"/>
    </location>
</feature>
<keyword evidence="7" id="KW-1185">Reference proteome</keyword>
<name>A0ABP8WNS5_9MICO</name>
<dbReference type="PANTHER" id="PTHR30055:SF238">
    <property type="entry name" value="MYCOFACTOCIN BIOSYNTHESIS TRANSCRIPTIONAL REGULATOR MFTR-RELATED"/>
    <property type="match status" value="1"/>
</dbReference>
<evidence type="ECO:0000259" key="5">
    <source>
        <dbReference type="PROSITE" id="PS50977"/>
    </source>
</evidence>
<evidence type="ECO:0000256" key="1">
    <source>
        <dbReference type="ARBA" id="ARBA00023015"/>
    </source>
</evidence>
<feature type="DNA-binding region" description="H-T-H motif" evidence="4">
    <location>
        <begin position="39"/>
        <end position="58"/>
    </location>
</feature>
<evidence type="ECO:0000256" key="2">
    <source>
        <dbReference type="ARBA" id="ARBA00023125"/>
    </source>
</evidence>
<evidence type="ECO:0000313" key="6">
    <source>
        <dbReference type="EMBL" id="GAA4692940.1"/>
    </source>
</evidence>
<evidence type="ECO:0000313" key="7">
    <source>
        <dbReference type="Proteomes" id="UP001500843"/>
    </source>
</evidence>
<evidence type="ECO:0000256" key="3">
    <source>
        <dbReference type="ARBA" id="ARBA00023163"/>
    </source>
</evidence>
<dbReference type="Pfam" id="PF00440">
    <property type="entry name" value="TetR_N"/>
    <property type="match status" value="1"/>
</dbReference>
<reference evidence="7" key="1">
    <citation type="journal article" date="2019" name="Int. J. Syst. Evol. Microbiol.">
        <title>The Global Catalogue of Microorganisms (GCM) 10K type strain sequencing project: providing services to taxonomists for standard genome sequencing and annotation.</title>
        <authorList>
            <consortium name="The Broad Institute Genomics Platform"/>
            <consortium name="The Broad Institute Genome Sequencing Center for Infectious Disease"/>
            <person name="Wu L."/>
            <person name="Ma J."/>
        </authorList>
    </citation>
    <scope>NUCLEOTIDE SEQUENCE [LARGE SCALE GENOMIC DNA]</scope>
    <source>
        <strain evidence="7">JCM 17975</strain>
    </source>
</reference>
<dbReference type="InterPro" id="IPR050109">
    <property type="entry name" value="HTH-type_TetR-like_transc_reg"/>
</dbReference>
<keyword evidence="2 4" id="KW-0238">DNA-binding</keyword>
<protein>
    <submittedName>
        <fullName evidence="6">TetR/AcrR family transcriptional regulator</fullName>
    </submittedName>
</protein>
<dbReference type="PANTHER" id="PTHR30055">
    <property type="entry name" value="HTH-TYPE TRANSCRIPTIONAL REGULATOR RUTR"/>
    <property type="match status" value="1"/>
</dbReference>
<dbReference type="InterPro" id="IPR009057">
    <property type="entry name" value="Homeodomain-like_sf"/>
</dbReference>
<dbReference type="Proteomes" id="UP001500843">
    <property type="component" value="Unassembled WGS sequence"/>
</dbReference>
<dbReference type="Gene3D" id="1.10.10.60">
    <property type="entry name" value="Homeodomain-like"/>
    <property type="match status" value="1"/>
</dbReference>
<evidence type="ECO:0000256" key="4">
    <source>
        <dbReference type="PROSITE-ProRule" id="PRU00335"/>
    </source>
</evidence>
<dbReference type="PROSITE" id="PS01081">
    <property type="entry name" value="HTH_TETR_1"/>
    <property type="match status" value="1"/>
</dbReference>
<keyword evidence="3" id="KW-0804">Transcription</keyword>
<dbReference type="RefSeq" id="WP_253870043.1">
    <property type="nucleotide sequence ID" value="NZ_BAABHM010000006.1"/>
</dbReference>
<dbReference type="InterPro" id="IPR023772">
    <property type="entry name" value="DNA-bd_HTH_TetR-type_CS"/>
</dbReference>
<dbReference type="InterPro" id="IPR041347">
    <property type="entry name" value="MftR_C"/>
</dbReference>
<dbReference type="PROSITE" id="PS50977">
    <property type="entry name" value="HTH_TETR_2"/>
    <property type="match status" value="1"/>
</dbReference>
<accession>A0ABP8WNS5</accession>
<keyword evidence="1" id="KW-0805">Transcription regulation</keyword>
<organism evidence="6 7">
    <name type="scientific">Promicromonospora umidemergens</name>
    <dbReference type="NCBI Taxonomy" id="629679"/>
    <lineage>
        <taxon>Bacteria</taxon>
        <taxon>Bacillati</taxon>
        <taxon>Actinomycetota</taxon>
        <taxon>Actinomycetes</taxon>
        <taxon>Micrococcales</taxon>
        <taxon>Promicromonosporaceae</taxon>
        <taxon>Promicromonospora</taxon>
    </lineage>
</organism>
<dbReference type="Gene3D" id="1.10.357.10">
    <property type="entry name" value="Tetracycline Repressor, domain 2"/>
    <property type="match status" value="1"/>
</dbReference>
<dbReference type="InterPro" id="IPR001647">
    <property type="entry name" value="HTH_TetR"/>
</dbReference>